<dbReference type="PROSITE" id="PS50005">
    <property type="entry name" value="TPR"/>
    <property type="match status" value="1"/>
</dbReference>
<keyword evidence="3 6" id="KW-1133">Transmembrane helix</keyword>
<feature type="transmembrane region" description="Helical" evidence="6">
    <location>
        <begin position="534"/>
        <end position="552"/>
    </location>
</feature>
<evidence type="ECO:0000259" key="7">
    <source>
        <dbReference type="Pfam" id="PF04932"/>
    </source>
</evidence>
<gene>
    <name evidence="8" type="ORF">AVDCRST_MAG13-699</name>
</gene>
<feature type="domain" description="O-antigen ligase-related" evidence="7">
    <location>
        <begin position="290"/>
        <end position="432"/>
    </location>
</feature>
<evidence type="ECO:0000256" key="6">
    <source>
        <dbReference type="SAM" id="Phobius"/>
    </source>
</evidence>
<keyword evidence="2 6" id="KW-0812">Transmembrane</keyword>
<evidence type="ECO:0000256" key="4">
    <source>
        <dbReference type="ARBA" id="ARBA00023136"/>
    </source>
</evidence>
<feature type="transmembrane region" description="Helical" evidence="6">
    <location>
        <begin position="217"/>
        <end position="234"/>
    </location>
</feature>
<dbReference type="Pfam" id="PF04932">
    <property type="entry name" value="Wzy_C"/>
    <property type="match status" value="1"/>
</dbReference>
<dbReference type="PANTHER" id="PTHR37422:SF13">
    <property type="entry name" value="LIPOPOLYSACCHARIDE BIOSYNTHESIS PROTEIN PA4999-RELATED"/>
    <property type="match status" value="1"/>
</dbReference>
<feature type="transmembrane region" description="Helical" evidence="6">
    <location>
        <begin position="241"/>
        <end position="258"/>
    </location>
</feature>
<evidence type="ECO:0000256" key="2">
    <source>
        <dbReference type="ARBA" id="ARBA00022692"/>
    </source>
</evidence>
<dbReference type="Gene3D" id="1.25.40.10">
    <property type="entry name" value="Tetratricopeptide repeat domain"/>
    <property type="match status" value="1"/>
</dbReference>
<feature type="transmembrane region" description="Helical" evidence="6">
    <location>
        <begin position="479"/>
        <end position="498"/>
    </location>
</feature>
<feature type="transmembrane region" description="Helical" evidence="6">
    <location>
        <begin position="126"/>
        <end position="144"/>
    </location>
</feature>
<dbReference type="InterPro" id="IPR007016">
    <property type="entry name" value="O-antigen_ligase-rel_domated"/>
</dbReference>
<dbReference type="GO" id="GO:0016020">
    <property type="term" value="C:membrane"/>
    <property type="evidence" value="ECO:0007669"/>
    <property type="project" value="UniProtKB-SubCell"/>
</dbReference>
<organism evidence="8">
    <name type="scientific">uncultured Solirubrobacteraceae bacterium</name>
    <dbReference type="NCBI Taxonomy" id="1162706"/>
    <lineage>
        <taxon>Bacteria</taxon>
        <taxon>Bacillati</taxon>
        <taxon>Actinomycetota</taxon>
        <taxon>Thermoleophilia</taxon>
        <taxon>Solirubrobacterales</taxon>
        <taxon>Solirubrobacteraceae</taxon>
        <taxon>environmental samples</taxon>
    </lineage>
</organism>
<feature type="transmembrane region" description="Helical" evidence="6">
    <location>
        <begin position="164"/>
        <end position="185"/>
    </location>
</feature>
<protein>
    <recommendedName>
        <fullName evidence="7">O-antigen ligase-related domain-containing protein</fullName>
    </recommendedName>
</protein>
<dbReference type="InterPro" id="IPR051533">
    <property type="entry name" value="WaaL-like"/>
</dbReference>
<dbReference type="EMBL" id="CADCVO010000102">
    <property type="protein sequence ID" value="CAA9474237.1"/>
    <property type="molecule type" value="Genomic_DNA"/>
</dbReference>
<dbReference type="AlphaFoldDB" id="A0A6J4RRD0"/>
<evidence type="ECO:0000256" key="3">
    <source>
        <dbReference type="ARBA" id="ARBA00022989"/>
    </source>
</evidence>
<keyword evidence="4 6" id="KW-0472">Membrane</keyword>
<dbReference type="SUPFAM" id="SSF48452">
    <property type="entry name" value="TPR-like"/>
    <property type="match status" value="1"/>
</dbReference>
<sequence>RLAAWSAGPGTDVLLAWGLGALLAAVALGAGGGLQPGPTSVVEIALVLAAGIAAALALLATAGRPLYGGGALAAFAGLAVLTGLSITWAVQPDDAWLETNRTLAYLACFAAGIALVRLAPGRWGALVGATVIAASIVSLYALATKVFPGALNPEEAEARLREPFGYWNAVGLMAALGVPGALWLAARRAGHAAVGALAYPVLGILLTTILLAYSRGALLAVAVGAIVWFSVVPLRLRSAAALAAGALGAILVALWAFGQEALSGRDQPLPVRAAAGHGLGLLLVVMSVLLLVVGLAAGFAAARRAPRAHARRQAGTALVVVLALLPLAGILALALSDRGLGGSLSQGWSQLTDPRASTPANEPGRLTAVGSVRARYYNEALKLFRDAPALGVGAGGYATARPRVRQDELDVRHAHGYLFQTAADLGIAGLAASLLTFAAWLWAVRRTFGRRRHWDAERVGLAALATVVVVFGVHSFVDWTWFVPGTAAVAMLCAGWVAGRGDPRADRTDPAARALARVPAGTRIARGLRRPGRALPALGVLVLTGVLAWTVFQPLRGLNAGEDALALLEAGRTEQARAAAVRAHDIDPLSAEPLYDLAVIESAAGRTDAAGAALERAVALQPQNPTPWLRLADFQLSAQRDPQAALRSLGPALALDPRNTTAVELFLQATRQGGG</sequence>
<dbReference type="InterPro" id="IPR019734">
    <property type="entry name" value="TPR_rpt"/>
</dbReference>
<reference evidence="8" key="1">
    <citation type="submission" date="2020-02" db="EMBL/GenBank/DDBJ databases">
        <authorList>
            <person name="Meier V. D."/>
        </authorList>
    </citation>
    <scope>NUCLEOTIDE SEQUENCE</scope>
    <source>
        <strain evidence="8">AVDCRST_MAG13</strain>
    </source>
</reference>
<feature type="transmembrane region" description="Helical" evidence="6">
    <location>
        <begin position="102"/>
        <end position="119"/>
    </location>
</feature>
<evidence type="ECO:0000313" key="8">
    <source>
        <dbReference type="EMBL" id="CAA9474237.1"/>
    </source>
</evidence>
<keyword evidence="5" id="KW-0802">TPR repeat</keyword>
<feature type="repeat" description="TPR" evidence="5">
    <location>
        <begin position="591"/>
        <end position="624"/>
    </location>
</feature>
<evidence type="ECO:0000256" key="1">
    <source>
        <dbReference type="ARBA" id="ARBA00004141"/>
    </source>
</evidence>
<feature type="transmembrane region" description="Helical" evidence="6">
    <location>
        <begin position="456"/>
        <end position="473"/>
    </location>
</feature>
<feature type="transmembrane region" description="Helical" evidence="6">
    <location>
        <begin position="192"/>
        <end position="211"/>
    </location>
</feature>
<feature type="transmembrane region" description="Helical" evidence="6">
    <location>
        <begin position="314"/>
        <end position="335"/>
    </location>
</feature>
<dbReference type="Pfam" id="PF14559">
    <property type="entry name" value="TPR_19"/>
    <property type="match status" value="1"/>
</dbReference>
<feature type="transmembrane region" description="Helical" evidence="6">
    <location>
        <begin position="425"/>
        <end position="444"/>
    </location>
</feature>
<dbReference type="InterPro" id="IPR011990">
    <property type="entry name" value="TPR-like_helical_dom_sf"/>
</dbReference>
<dbReference type="PANTHER" id="PTHR37422">
    <property type="entry name" value="TEICHURONIC ACID BIOSYNTHESIS PROTEIN TUAE"/>
    <property type="match status" value="1"/>
</dbReference>
<feature type="transmembrane region" description="Helical" evidence="6">
    <location>
        <begin position="39"/>
        <end position="59"/>
    </location>
</feature>
<feature type="transmembrane region" description="Helical" evidence="6">
    <location>
        <begin position="66"/>
        <end position="90"/>
    </location>
</feature>
<feature type="non-terminal residue" evidence="8">
    <location>
        <position position="1"/>
    </location>
</feature>
<evidence type="ECO:0000256" key="5">
    <source>
        <dbReference type="PROSITE-ProRule" id="PRU00339"/>
    </source>
</evidence>
<feature type="transmembrane region" description="Helical" evidence="6">
    <location>
        <begin position="278"/>
        <end position="302"/>
    </location>
</feature>
<comment type="subcellular location">
    <subcellularLocation>
        <location evidence="1">Membrane</location>
        <topology evidence="1">Multi-pass membrane protein</topology>
    </subcellularLocation>
</comment>
<accession>A0A6J4RRD0</accession>
<proteinExistence type="predicted"/>
<name>A0A6J4RRD0_9ACTN</name>